<dbReference type="EMBL" id="CAAALY010002262">
    <property type="protein sequence ID" value="VEL07685.1"/>
    <property type="molecule type" value="Genomic_DNA"/>
</dbReference>
<name>A0A448WBJ9_9PLAT</name>
<organism evidence="1 2">
    <name type="scientific">Protopolystoma xenopodis</name>
    <dbReference type="NCBI Taxonomy" id="117903"/>
    <lineage>
        <taxon>Eukaryota</taxon>
        <taxon>Metazoa</taxon>
        <taxon>Spiralia</taxon>
        <taxon>Lophotrochozoa</taxon>
        <taxon>Platyhelminthes</taxon>
        <taxon>Monogenea</taxon>
        <taxon>Polyopisthocotylea</taxon>
        <taxon>Polystomatidea</taxon>
        <taxon>Polystomatidae</taxon>
        <taxon>Protopolystoma</taxon>
    </lineage>
</organism>
<gene>
    <name evidence="1" type="ORF">PXEA_LOCUS1125</name>
</gene>
<comment type="caution">
    <text evidence="1">The sequence shown here is derived from an EMBL/GenBank/DDBJ whole genome shotgun (WGS) entry which is preliminary data.</text>
</comment>
<protein>
    <submittedName>
        <fullName evidence="1">Uncharacterized protein</fullName>
    </submittedName>
</protein>
<evidence type="ECO:0000313" key="2">
    <source>
        <dbReference type="Proteomes" id="UP000784294"/>
    </source>
</evidence>
<proteinExistence type="predicted"/>
<reference evidence="1" key="1">
    <citation type="submission" date="2018-11" db="EMBL/GenBank/DDBJ databases">
        <authorList>
            <consortium name="Pathogen Informatics"/>
        </authorList>
    </citation>
    <scope>NUCLEOTIDE SEQUENCE</scope>
</reference>
<accession>A0A448WBJ9</accession>
<evidence type="ECO:0000313" key="1">
    <source>
        <dbReference type="EMBL" id="VEL07685.1"/>
    </source>
</evidence>
<sequence>MSCLLVLSPSCCANPLLGKRGVSCRATMKIDRWADRYMDGQLVSYVNGGIGNWACCQAVGWSRGMFLRLHVHDGPVFSGRPNLSCCHGDCVREAEAGTGPDGDGSGRAGVTVRFGGVRFTRWVI</sequence>
<dbReference type="AlphaFoldDB" id="A0A448WBJ9"/>
<dbReference type="Proteomes" id="UP000784294">
    <property type="component" value="Unassembled WGS sequence"/>
</dbReference>
<keyword evidence="2" id="KW-1185">Reference proteome</keyword>